<dbReference type="InterPro" id="IPR018490">
    <property type="entry name" value="cNMP-bd_dom_sf"/>
</dbReference>
<dbReference type="Pfam" id="PF00027">
    <property type="entry name" value="cNMP_binding"/>
    <property type="match status" value="1"/>
</dbReference>
<dbReference type="EMBL" id="ACQA01000001">
    <property type="protein sequence ID" value="EEQ94876.1"/>
    <property type="molecule type" value="Genomic_DNA"/>
</dbReference>
<evidence type="ECO:0000256" key="2">
    <source>
        <dbReference type="ARBA" id="ARBA00023125"/>
    </source>
</evidence>
<dbReference type="InterPro" id="IPR012318">
    <property type="entry name" value="HTH_CRP"/>
</dbReference>
<keyword evidence="1" id="KW-0805">Transcription regulation</keyword>
<reference evidence="5 6" key="1">
    <citation type="submission" date="2009-05" db="EMBL/GenBank/DDBJ databases">
        <authorList>
            <person name="Setubal J.C."/>
            <person name="Boyle S."/>
            <person name="Crasta O.R."/>
            <person name="Gillespie J.J."/>
            <person name="Kenyon R.W."/>
            <person name="Lu J."/>
            <person name="Mane S."/>
            <person name="Nagrani S."/>
            <person name="Shallom J.M."/>
            <person name="Shallom S."/>
            <person name="Shukla M."/>
            <person name="Snyder E.E."/>
            <person name="Sobral B.W."/>
            <person name="Wattam A.R."/>
            <person name="Will R."/>
            <person name="Williams K."/>
            <person name="Yoo H."/>
            <person name="Munk C."/>
            <person name="Tapia R."/>
            <person name="Green L."/>
            <person name="Rogers Y."/>
            <person name="Detter J.C."/>
            <person name="Bruce D."/>
            <person name="Brettin T.S."/>
            <person name="Tsolis R."/>
        </authorList>
    </citation>
    <scope>NUCLEOTIDE SEQUENCE [LARGE SCALE GENOMIC DNA]</scope>
    <source>
        <strain evidence="5 6">LMG 3301</strain>
    </source>
</reference>
<dbReference type="CDD" id="cd00038">
    <property type="entry name" value="CAP_ED"/>
    <property type="match status" value="1"/>
</dbReference>
<evidence type="ECO:0000259" key="4">
    <source>
        <dbReference type="PROSITE" id="PS51063"/>
    </source>
</evidence>
<evidence type="ECO:0000256" key="1">
    <source>
        <dbReference type="ARBA" id="ARBA00023015"/>
    </source>
</evidence>
<dbReference type="Gene3D" id="1.10.10.10">
    <property type="entry name" value="Winged helix-like DNA-binding domain superfamily/Winged helix DNA-binding domain"/>
    <property type="match status" value="1"/>
</dbReference>
<dbReference type="SUPFAM" id="SSF51206">
    <property type="entry name" value="cAMP-binding domain-like"/>
    <property type="match status" value="1"/>
</dbReference>
<organism evidence="5 6">
    <name type="scientific">Brucella intermedia LMG 3301</name>
    <dbReference type="NCBI Taxonomy" id="641118"/>
    <lineage>
        <taxon>Bacteria</taxon>
        <taxon>Pseudomonadati</taxon>
        <taxon>Pseudomonadota</taxon>
        <taxon>Alphaproteobacteria</taxon>
        <taxon>Hyphomicrobiales</taxon>
        <taxon>Brucellaceae</taxon>
        <taxon>Brucella/Ochrobactrum group</taxon>
        <taxon>Brucella</taxon>
    </lineage>
</organism>
<dbReference type="SMART" id="SM00419">
    <property type="entry name" value="HTH_CRP"/>
    <property type="match status" value="1"/>
</dbReference>
<dbReference type="InterPro" id="IPR036388">
    <property type="entry name" value="WH-like_DNA-bd_sf"/>
</dbReference>
<dbReference type="Pfam" id="PF13545">
    <property type="entry name" value="HTH_Crp_2"/>
    <property type="match status" value="1"/>
</dbReference>
<dbReference type="Gene3D" id="2.60.120.10">
    <property type="entry name" value="Jelly Rolls"/>
    <property type="match status" value="1"/>
</dbReference>
<evidence type="ECO:0000256" key="3">
    <source>
        <dbReference type="ARBA" id="ARBA00023163"/>
    </source>
</evidence>
<dbReference type="PROSITE" id="PS51063">
    <property type="entry name" value="HTH_CRP_2"/>
    <property type="match status" value="1"/>
</dbReference>
<evidence type="ECO:0000313" key="5">
    <source>
        <dbReference type="EMBL" id="EEQ94876.1"/>
    </source>
</evidence>
<dbReference type="InterPro" id="IPR000595">
    <property type="entry name" value="cNMP-bd_dom"/>
</dbReference>
<keyword evidence="2" id="KW-0238">DNA-binding</keyword>
<dbReference type="InterPro" id="IPR036390">
    <property type="entry name" value="WH_DNA-bd_sf"/>
</dbReference>
<evidence type="ECO:0000313" key="6">
    <source>
        <dbReference type="Proteomes" id="UP000004386"/>
    </source>
</evidence>
<dbReference type="SMART" id="SM00100">
    <property type="entry name" value="cNMP"/>
    <property type="match status" value="1"/>
</dbReference>
<dbReference type="SUPFAM" id="SSF46785">
    <property type="entry name" value="Winged helix' DNA-binding domain"/>
    <property type="match status" value="1"/>
</dbReference>
<comment type="caution">
    <text evidence="5">The sequence shown here is derived from an EMBL/GenBank/DDBJ whole genome shotgun (WGS) entry which is preliminary data.</text>
</comment>
<sequence>MPKGRFTHIKICSNGLKMHSGRQTTDPSTEALIGLLEASPIFAKLGAREIDALSSLTIIEGDFAADAAIIRQGEQIRSLHLVRSGWGCVYRDLASGERQIIDFPMRSDFLGLRTADGYSYNTITAITPMSVFEIPLVSLEASIEYAPRLSLIFIELLARQRSLLIEHLTNIGCRAAFVRTAHLFLELSDRVQSSGMGDANSFYCPLTQYQLADALGLTPIHLNRMLRDLREEGLILFRSNRVEILDRKRVAALAQYDGEFMRMSVFGKEE</sequence>
<dbReference type="Proteomes" id="UP000004386">
    <property type="component" value="Unassembled WGS sequence"/>
</dbReference>
<name>C4WH12_9HYPH</name>
<protein>
    <submittedName>
        <fullName evidence="5">Probable transcriptional regulator flp</fullName>
    </submittedName>
</protein>
<keyword evidence="3" id="KW-0804">Transcription</keyword>
<dbReference type="InterPro" id="IPR014710">
    <property type="entry name" value="RmlC-like_jellyroll"/>
</dbReference>
<dbReference type="GO" id="GO:0006355">
    <property type="term" value="P:regulation of DNA-templated transcription"/>
    <property type="evidence" value="ECO:0007669"/>
    <property type="project" value="InterPro"/>
</dbReference>
<dbReference type="HOGENOM" id="CLU_075053_0_0_5"/>
<dbReference type="AlphaFoldDB" id="C4WH12"/>
<accession>C4WH12</accession>
<feature type="domain" description="HTH crp-type" evidence="4">
    <location>
        <begin position="174"/>
        <end position="248"/>
    </location>
</feature>
<gene>
    <name evidence="5" type="ORF">OINT_1000210</name>
</gene>
<proteinExistence type="predicted"/>
<dbReference type="GO" id="GO:0003677">
    <property type="term" value="F:DNA binding"/>
    <property type="evidence" value="ECO:0007669"/>
    <property type="project" value="UniProtKB-KW"/>
</dbReference>